<dbReference type="Proteomes" id="UP000000305">
    <property type="component" value="Unassembled WGS sequence"/>
</dbReference>
<evidence type="ECO:0000256" key="1">
    <source>
        <dbReference type="SAM" id="MobiDB-lite"/>
    </source>
</evidence>
<evidence type="ECO:0000313" key="2">
    <source>
        <dbReference type="EMBL" id="EFX71744.1"/>
    </source>
</evidence>
<dbReference type="InParanoid" id="E9H971"/>
<dbReference type="KEGG" id="dpx:DAPPUDRAFT_255445"/>
<proteinExistence type="predicted"/>
<protein>
    <submittedName>
        <fullName evidence="2">Uncharacterized protein</fullName>
    </submittedName>
</protein>
<dbReference type="HOGENOM" id="CLU_2707329_0_0_1"/>
<sequence>MKYTVVPLFQDLNDFRKSYFNKPPTSPPQNQPGASSLPQNQPGPSSPPTTTPIDDCPVSPADNGVWQGMNEGV</sequence>
<gene>
    <name evidence="2" type="ORF">DAPPUDRAFT_255445</name>
</gene>
<feature type="region of interest" description="Disordered" evidence="1">
    <location>
        <begin position="17"/>
        <end position="73"/>
    </location>
</feature>
<accession>E9H971</accession>
<reference evidence="2 3" key="1">
    <citation type="journal article" date="2011" name="Science">
        <title>The ecoresponsive genome of Daphnia pulex.</title>
        <authorList>
            <person name="Colbourne J.K."/>
            <person name="Pfrender M.E."/>
            <person name="Gilbert D."/>
            <person name="Thomas W.K."/>
            <person name="Tucker A."/>
            <person name="Oakley T.H."/>
            <person name="Tokishita S."/>
            <person name="Aerts A."/>
            <person name="Arnold G.J."/>
            <person name="Basu M.K."/>
            <person name="Bauer D.J."/>
            <person name="Caceres C.E."/>
            <person name="Carmel L."/>
            <person name="Casola C."/>
            <person name="Choi J.H."/>
            <person name="Detter J.C."/>
            <person name="Dong Q."/>
            <person name="Dusheyko S."/>
            <person name="Eads B.D."/>
            <person name="Frohlich T."/>
            <person name="Geiler-Samerotte K.A."/>
            <person name="Gerlach D."/>
            <person name="Hatcher P."/>
            <person name="Jogdeo S."/>
            <person name="Krijgsveld J."/>
            <person name="Kriventseva E.V."/>
            <person name="Kultz D."/>
            <person name="Laforsch C."/>
            <person name="Lindquist E."/>
            <person name="Lopez J."/>
            <person name="Manak J.R."/>
            <person name="Muller J."/>
            <person name="Pangilinan J."/>
            <person name="Patwardhan R.P."/>
            <person name="Pitluck S."/>
            <person name="Pritham E.J."/>
            <person name="Rechtsteiner A."/>
            <person name="Rho M."/>
            <person name="Rogozin I.B."/>
            <person name="Sakarya O."/>
            <person name="Salamov A."/>
            <person name="Schaack S."/>
            <person name="Shapiro H."/>
            <person name="Shiga Y."/>
            <person name="Skalitzky C."/>
            <person name="Smith Z."/>
            <person name="Souvorov A."/>
            <person name="Sung W."/>
            <person name="Tang Z."/>
            <person name="Tsuchiya D."/>
            <person name="Tu H."/>
            <person name="Vos H."/>
            <person name="Wang M."/>
            <person name="Wolf Y.I."/>
            <person name="Yamagata H."/>
            <person name="Yamada T."/>
            <person name="Ye Y."/>
            <person name="Shaw J.R."/>
            <person name="Andrews J."/>
            <person name="Crease T.J."/>
            <person name="Tang H."/>
            <person name="Lucas S.M."/>
            <person name="Robertson H.M."/>
            <person name="Bork P."/>
            <person name="Koonin E.V."/>
            <person name="Zdobnov E.M."/>
            <person name="Grigoriev I.V."/>
            <person name="Lynch M."/>
            <person name="Boore J.L."/>
        </authorList>
    </citation>
    <scope>NUCLEOTIDE SEQUENCE [LARGE SCALE GENOMIC DNA]</scope>
</reference>
<dbReference type="EMBL" id="GL732607">
    <property type="protein sequence ID" value="EFX71744.1"/>
    <property type="molecule type" value="Genomic_DNA"/>
</dbReference>
<keyword evidence="3" id="KW-1185">Reference proteome</keyword>
<dbReference type="AlphaFoldDB" id="E9H971"/>
<name>E9H971_DAPPU</name>
<evidence type="ECO:0000313" key="3">
    <source>
        <dbReference type="Proteomes" id="UP000000305"/>
    </source>
</evidence>
<organism evidence="2 3">
    <name type="scientific">Daphnia pulex</name>
    <name type="common">Water flea</name>
    <dbReference type="NCBI Taxonomy" id="6669"/>
    <lineage>
        <taxon>Eukaryota</taxon>
        <taxon>Metazoa</taxon>
        <taxon>Ecdysozoa</taxon>
        <taxon>Arthropoda</taxon>
        <taxon>Crustacea</taxon>
        <taxon>Branchiopoda</taxon>
        <taxon>Diplostraca</taxon>
        <taxon>Cladocera</taxon>
        <taxon>Anomopoda</taxon>
        <taxon>Daphniidae</taxon>
        <taxon>Daphnia</taxon>
    </lineage>
</organism>